<sequence>MIAVLAGTPIDTAMGVDFIQGKGYAAKGYAVSRTPEEQSLLQVVYPERLTQEVDTLLGTMKSDGAHAVFVYCNSISAAVDMDILGKKHQIFVVTPLHVYIDMGKIFSCLGVLAANNQSTHGIERAIQTHSPHTQVIGTGMLKLVNAIEKKKAPEEIIREASLLPLLHFYRENGCEAVILGCTHFSYLHGALSLISPLPLVDPAEKMLQRLLESDEKDEIED</sequence>
<evidence type="ECO:0000313" key="1">
    <source>
        <dbReference type="EMBL" id="MBR0575217.1"/>
    </source>
</evidence>
<comment type="caution">
    <text evidence="1">The sequence shown here is derived from an EMBL/GenBank/DDBJ whole genome shotgun (WGS) entry which is preliminary data.</text>
</comment>
<dbReference type="SUPFAM" id="SSF53681">
    <property type="entry name" value="Aspartate/glutamate racemase"/>
    <property type="match status" value="1"/>
</dbReference>
<reference evidence="1" key="1">
    <citation type="submission" date="2021-04" db="EMBL/GenBank/DDBJ databases">
        <title>Proteiniclasticum sedimins sp. nov., an obligate anaerobic bacterium isolated from anaerobic sludge.</title>
        <authorList>
            <person name="Liu J."/>
        </authorList>
    </citation>
    <scope>NUCLEOTIDE SEQUENCE</scope>
    <source>
        <strain evidence="1">BAD-10</strain>
    </source>
</reference>
<keyword evidence="2" id="KW-1185">Reference proteome</keyword>
<protein>
    <submittedName>
        <fullName evidence="1">Aspartate/glutamate racemase family protein</fullName>
    </submittedName>
</protein>
<dbReference type="AlphaFoldDB" id="A0A941HQJ1"/>
<dbReference type="Pfam" id="PF01177">
    <property type="entry name" value="Asp_Glu_race"/>
    <property type="match status" value="1"/>
</dbReference>
<dbReference type="InterPro" id="IPR001920">
    <property type="entry name" value="Asp/Glu_race"/>
</dbReference>
<dbReference type="InterPro" id="IPR015942">
    <property type="entry name" value="Asp/Glu/hydantoin_racemase"/>
</dbReference>
<dbReference type="GO" id="GO:0047661">
    <property type="term" value="F:amino-acid racemase activity"/>
    <property type="evidence" value="ECO:0007669"/>
    <property type="project" value="InterPro"/>
</dbReference>
<dbReference type="PROSITE" id="PS00924">
    <property type="entry name" value="ASP_GLU_RACEMASE_2"/>
    <property type="match status" value="1"/>
</dbReference>
<organism evidence="1 2">
    <name type="scientific">Proteiniclasticum sediminis</name>
    <dbReference type="NCBI Taxonomy" id="2804028"/>
    <lineage>
        <taxon>Bacteria</taxon>
        <taxon>Bacillati</taxon>
        <taxon>Bacillota</taxon>
        <taxon>Clostridia</taxon>
        <taxon>Eubacteriales</taxon>
        <taxon>Clostridiaceae</taxon>
        <taxon>Proteiniclasticum</taxon>
    </lineage>
</organism>
<accession>A0A941HQJ1</accession>
<dbReference type="InterPro" id="IPR033134">
    <property type="entry name" value="Asp/Glu_racemase_AS_2"/>
</dbReference>
<gene>
    <name evidence="1" type="ORF">KCG48_02575</name>
</gene>
<proteinExistence type="predicted"/>
<dbReference type="RefSeq" id="WP_211799731.1">
    <property type="nucleotide sequence ID" value="NZ_JAGSCS010000002.1"/>
</dbReference>
<dbReference type="Proteomes" id="UP000675379">
    <property type="component" value="Unassembled WGS sequence"/>
</dbReference>
<dbReference type="EMBL" id="JAGSCS010000002">
    <property type="protein sequence ID" value="MBR0575217.1"/>
    <property type="molecule type" value="Genomic_DNA"/>
</dbReference>
<dbReference type="Gene3D" id="3.40.50.1860">
    <property type="match status" value="2"/>
</dbReference>
<evidence type="ECO:0000313" key="2">
    <source>
        <dbReference type="Proteomes" id="UP000675379"/>
    </source>
</evidence>
<name>A0A941HQJ1_9CLOT</name>